<dbReference type="Proteomes" id="UP000075806">
    <property type="component" value="Unassembled WGS sequence"/>
</dbReference>
<protein>
    <recommendedName>
        <fullName evidence="5">Right handed beta helix domain-containing protein</fullName>
    </recommendedName>
</protein>
<evidence type="ECO:0000313" key="4">
    <source>
        <dbReference type="Proteomes" id="UP000075806"/>
    </source>
</evidence>
<dbReference type="STRING" id="519424.AZF04_10800"/>
<feature type="domain" description="Major tropism determinant N-terminal" evidence="2">
    <location>
        <begin position="7"/>
        <end position="35"/>
    </location>
</feature>
<dbReference type="Pfam" id="PF18454">
    <property type="entry name" value="Mtd_N"/>
    <property type="match status" value="1"/>
</dbReference>
<keyword evidence="4" id="KW-1185">Reference proteome</keyword>
<evidence type="ECO:0008006" key="5">
    <source>
        <dbReference type="Google" id="ProtNLM"/>
    </source>
</evidence>
<evidence type="ECO:0000259" key="2">
    <source>
        <dbReference type="Pfam" id="PF18454"/>
    </source>
</evidence>
<dbReference type="AlphaFoldDB" id="A0A162D149"/>
<feature type="domain" description="Right handed beta helix" evidence="1">
    <location>
        <begin position="499"/>
        <end position="616"/>
    </location>
</feature>
<accession>A0A162D149</accession>
<name>A0A162D149_9BACI</name>
<dbReference type="Pfam" id="PF13229">
    <property type="entry name" value="Beta_helix"/>
    <property type="match status" value="1"/>
</dbReference>
<dbReference type="Gene3D" id="2.160.20.10">
    <property type="entry name" value="Single-stranded right-handed beta-helix, Pectin lyase-like"/>
    <property type="match status" value="2"/>
</dbReference>
<dbReference type="SMART" id="SM00710">
    <property type="entry name" value="PbH1"/>
    <property type="match status" value="8"/>
</dbReference>
<evidence type="ECO:0000313" key="3">
    <source>
        <dbReference type="EMBL" id="KYG27671.1"/>
    </source>
</evidence>
<gene>
    <name evidence="3" type="ORF">AZF04_10800</name>
</gene>
<evidence type="ECO:0000259" key="1">
    <source>
        <dbReference type="Pfam" id="PF13229"/>
    </source>
</evidence>
<dbReference type="InterPro" id="IPR006626">
    <property type="entry name" value="PbH1"/>
</dbReference>
<proteinExistence type="predicted"/>
<comment type="caution">
    <text evidence="3">The sequence shown here is derived from an EMBL/GenBank/DDBJ whole genome shotgun (WGS) entry which is preliminary data.</text>
</comment>
<reference evidence="3" key="1">
    <citation type="submission" date="2016-02" db="EMBL/GenBank/DDBJ databases">
        <title>Genome sequence of Bacillus trypoxylicola KCTC 13244(T).</title>
        <authorList>
            <person name="Jeong H."/>
            <person name="Park S.-H."/>
            <person name="Choi S.-K."/>
        </authorList>
    </citation>
    <scope>NUCLEOTIDE SEQUENCE [LARGE SCALE GENOMIC DNA]</scope>
    <source>
        <strain evidence="3">KCTC 13244</strain>
    </source>
</reference>
<dbReference type="InterPro" id="IPR011050">
    <property type="entry name" value="Pectin_lyase_fold/virulence"/>
</dbReference>
<dbReference type="InterPro" id="IPR041352">
    <property type="entry name" value="Mtd_N"/>
</dbReference>
<dbReference type="OrthoDB" id="2488735at2"/>
<dbReference type="RefSeq" id="WP_061949801.1">
    <property type="nucleotide sequence ID" value="NZ_LTAO01000036.1"/>
</dbReference>
<sequence>MKKTILLKRGLKKDLPTLLIGELGFCTDTDELFIGSEKGNLLINRGQDLLIAPSEVNGSLLINGEETKVYDDTMILESLSSKLTADSLLNYVKSDSLEKHLLEKLDSERFEVFMLDFKQQVAQKAERNHQHDISEITDLKNILDTKANKHESPELDTSQFVIDLERWGITNGLPSKPYQATDYELADQNIRGLNQALNHAAELNVTNVFLPKGEYALCYPREIKMLSHITLHLNGSILKVIYDSDHPSPFDTRNSNDYFNFIGNSISFENVTNAHLMGGTIIGCRDDRSFSSPNERRQEHTYGVIITKGSNHCSVKNCVVRDYMGDNISIRSDSPQTLAEFNLNLSLQTVDQRGALIPAENALTSGFIDIPNQEYTSFLIAGFGYARHTSLIRKEVHVHFYNENNEYLRSLRNRKIYTSITIPLTARKLRIEFLNETNPSKNMNITIRWGLFPNFNTIEHNEIYNGHRGGITSGGSYNIIQHNIIRDNGYNFLDGKPLFSDSTRYGINQEDSYGDHCVIRNNLIYNSNHGILVGCYSIEIENNHIYQVDSIAINIYSTSFAKISGNYLYRCQNTVGLMTANLPESHIYIERNYLYGGTTQLVGSGYDIKVLDNTFIDPSNISLFDSPKAVFKNNHIQYTSYYNGNGQITANIMEGCIFEAKGLRREITLYSYEFFRCQFDNITIQSRTRNDRTHVESVAFTHCRFQLSQIKNHVFNTKKRTLTINESTIIDTDLYIGNINTQYENPLIRIINSDFMIKSINHLIHTEINNSLGNGMISVEDSKIDIRNSTFQYLISSNFTVVSSVLSMILKDSDVIYSSSDGRPLQLLFYRNKKSVKEFISSNNQWKNISLPQKEEDNIMKYDPKTHDSEEPAKGYYSKGDIVYNAFPEPGGYVGWVCVQAGIANNEPWQPNTSYERNELIHSSNQVYQSQLTGISSQSAQRNWGESAVDGTVVWKLLGEKAIFKPFGLIEK</sequence>
<dbReference type="InterPro" id="IPR039448">
    <property type="entry name" value="Beta_helix"/>
</dbReference>
<dbReference type="InterPro" id="IPR012334">
    <property type="entry name" value="Pectin_lyas_fold"/>
</dbReference>
<organism evidence="3 4">
    <name type="scientific">Alkalihalobacillus trypoxylicola</name>
    <dbReference type="NCBI Taxonomy" id="519424"/>
    <lineage>
        <taxon>Bacteria</taxon>
        <taxon>Bacillati</taxon>
        <taxon>Bacillota</taxon>
        <taxon>Bacilli</taxon>
        <taxon>Bacillales</taxon>
        <taxon>Bacillaceae</taxon>
        <taxon>Alkalihalobacillus</taxon>
    </lineage>
</organism>
<dbReference type="SUPFAM" id="SSF51126">
    <property type="entry name" value="Pectin lyase-like"/>
    <property type="match status" value="1"/>
</dbReference>
<dbReference type="EMBL" id="LTAO01000036">
    <property type="protein sequence ID" value="KYG27671.1"/>
    <property type="molecule type" value="Genomic_DNA"/>
</dbReference>